<feature type="domain" description="SpaA-like prealbumin fold" evidence="9">
    <location>
        <begin position="325"/>
        <end position="444"/>
    </location>
</feature>
<feature type="domain" description="Gram-positive pilin subunit D1 N-terminal" evidence="8">
    <location>
        <begin position="45"/>
        <end position="186"/>
    </location>
</feature>
<dbReference type="GO" id="GO:0005975">
    <property type="term" value="P:carbohydrate metabolic process"/>
    <property type="evidence" value="ECO:0007669"/>
    <property type="project" value="UniProtKB-ARBA"/>
</dbReference>
<evidence type="ECO:0000259" key="10">
    <source>
        <dbReference type="Pfam" id="PF17998"/>
    </source>
</evidence>
<keyword evidence="5" id="KW-0812">Transmembrane</keyword>
<dbReference type="InterPro" id="IPR032364">
    <property type="entry name" value="GramPos_pilinD1_N"/>
</dbReference>
<dbReference type="NCBIfam" id="TIGR04226">
    <property type="entry name" value="RrgB_K2N_iso_D2"/>
    <property type="match status" value="1"/>
</dbReference>
<dbReference type="Pfam" id="PF17802">
    <property type="entry name" value="SpaA"/>
    <property type="match status" value="1"/>
</dbReference>
<dbReference type="InterPro" id="IPR026345">
    <property type="entry name" value="Adh_isopep-form_adh_dom"/>
</dbReference>
<evidence type="ECO:0000256" key="4">
    <source>
        <dbReference type="ARBA" id="ARBA00023088"/>
    </source>
</evidence>
<dbReference type="Gene3D" id="2.60.40.740">
    <property type="match status" value="1"/>
</dbReference>
<accession>A0AAU7DXP1</accession>
<gene>
    <name evidence="11" type="ORF">V5R04_02125</name>
</gene>
<proteinExistence type="predicted"/>
<dbReference type="Pfam" id="PF00746">
    <property type="entry name" value="Gram_pos_anchor"/>
    <property type="match status" value="1"/>
</dbReference>
<dbReference type="EMBL" id="CP146203">
    <property type="protein sequence ID" value="XBH22050.1"/>
    <property type="molecule type" value="Genomic_DNA"/>
</dbReference>
<keyword evidence="4" id="KW-0572">Peptidoglycan-anchor</keyword>
<evidence type="ECO:0000256" key="3">
    <source>
        <dbReference type="ARBA" id="ARBA00022729"/>
    </source>
</evidence>
<evidence type="ECO:0000256" key="1">
    <source>
        <dbReference type="ARBA" id="ARBA00022512"/>
    </source>
</evidence>
<feature type="signal peptide" evidence="6">
    <location>
        <begin position="1"/>
        <end position="34"/>
    </location>
</feature>
<feature type="domain" description="Gram-positive cocci surface proteins LPxTG" evidence="7">
    <location>
        <begin position="455"/>
        <end position="495"/>
    </location>
</feature>
<evidence type="ECO:0000259" key="7">
    <source>
        <dbReference type="Pfam" id="PF00746"/>
    </source>
</evidence>
<dbReference type="Pfam" id="PF17998">
    <property type="entry name" value="AgI_II_C2"/>
    <property type="match status" value="1"/>
</dbReference>
<dbReference type="NCBIfam" id="TIGR01167">
    <property type="entry name" value="LPXTG_anchor"/>
    <property type="match status" value="1"/>
</dbReference>
<name>A0AAU7DXP1_9MICO</name>
<dbReference type="InterPro" id="IPR041033">
    <property type="entry name" value="SpaA_PFL_dom_1"/>
</dbReference>
<sequence length="500" mass="51461">MTKHQLFSSRRALAGLSALALASASLLGMSAASAETTLGDINFDETGSITVHKHKHQNESEPVEANPDGSESIATEGLNGVTFTVKKLEFDLTDPTVWDDLADLDPAGLTCGGSGGVVTGTVDGVDGVAEFSSLELGVYLVCETDAPDEVIDRADPFIVTVPYPNQFAGDSAGTWLYDVHVYPKNSTGDNPVKSVGAPSGLELGSTVDFPVEITIPTVGTAGFTGFTVSDDLDARLTPVGDGVESVMVGGSEVDTGNYDVTTSGNEVTVTFTDPEGLNFLATKQGATLTVTFQATVTGVGTIDNTAIVNVNGKDFTSNEVFTSWGDIEITKQDSDNELPLNGAVFEIYPAATPYPTAGAECANVIEAGASALSFGDPGETTFTTSVDGTVVIPGVFVSDSNTIPSSTVRCYVLVETVAPAGYVLPDNPNTAVKVSASATTEVGITLGAEVTINNTKQDVPQLPLTGAQGQLLMVFGGAAVLLTGAGLMVASRRKSASKSE</sequence>
<keyword evidence="5" id="KW-1133">Transmembrane helix</keyword>
<dbReference type="InterPro" id="IPR048052">
    <property type="entry name" value="FM1-like"/>
</dbReference>
<evidence type="ECO:0000256" key="6">
    <source>
        <dbReference type="SAM" id="SignalP"/>
    </source>
</evidence>
<dbReference type="NCBIfam" id="NF033902">
    <property type="entry name" value="iso_D2_wall_anc"/>
    <property type="match status" value="1"/>
</dbReference>
<dbReference type="InterPro" id="IPR026466">
    <property type="entry name" value="Fim_isopep_form_D2_dom"/>
</dbReference>
<dbReference type="Gene3D" id="2.60.40.10">
    <property type="entry name" value="Immunoglobulins"/>
    <property type="match status" value="2"/>
</dbReference>
<evidence type="ECO:0000313" key="11">
    <source>
        <dbReference type="EMBL" id="XBH22050.1"/>
    </source>
</evidence>
<evidence type="ECO:0000259" key="9">
    <source>
        <dbReference type="Pfam" id="PF17802"/>
    </source>
</evidence>
<organism evidence="11">
    <name type="scientific">Jonesiaceae bacterium BS-20</name>
    <dbReference type="NCBI Taxonomy" id="3120821"/>
    <lineage>
        <taxon>Bacteria</taxon>
        <taxon>Bacillati</taxon>
        <taxon>Actinomycetota</taxon>
        <taxon>Actinomycetes</taxon>
        <taxon>Micrococcales</taxon>
        <taxon>Jonesiaceae</taxon>
    </lineage>
</organism>
<dbReference type="InterPro" id="IPR019931">
    <property type="entry name" value="LPXTG_anchor"/>
</dbReference>
<feature type="chain" id="PRO_5043941283" evidence="6">
    <location>
        <begin position="35"/>
        <end position="500"/>
    </location>
</feature>
<keyword evidence="3 6" id="KW-0732">Signal</keyword>
<dbReference type="InterPro" id="IPR006311">
    <property type="entry name" value="TAT_signal"/>
</dbReference>
<keyword evidence="1" id="KW-0134">Cell wall</keyword>
<dbReference type="AlphaFoldDB" id="A0AAU7DXP1"/>
<keyword evidence="2" id="KW-0964">Secreted</keyword>
<dbReference type="InterPro" id="IPR013783">
    <property type="entry name" value="Ig-like_fold"/>
</dbReference>
<evidence type="ECO:0000256" key="5">
    <source>
        <dbReference type="SAM" id="Phobius"/>
    </source>
</evidence>
<reference evidence="11" key="1">
    <citation type="submission" date="2024-02" db="EMBL/GenBank/DDBJ databases">
        <title>Tomenella chthoni gen. nov. sp. nov., a member of the family Jonesiaceae isolated from bat guano.</title>
        <authorList>
            <person name="Miller S.L."/>
            <person name="King J."/>
            <person name="Sankaranarayanan K."/>
            <person name="Lawson P.A."/>
        </authorList>
    </citation>
    <scope>NUCLEOTIDE SEQUENCE</scope>
    <source>
        <strain evidence="11">BS-20</strain>
    </source>
</reference>
<dbReference type="Pfam" id="PF16555">
    <property type="entry name" value="GramPos_pilinD1"/>
    <property type="match status" value="1"/>
</dbReference>
<protein>
    <submittedName>
        <fullName evidence="11">SpaH/EbpB family LPXTG-anchored major pilin</fullName>
    </submittedName>
</protein>
<feature type="domain" description="Adhesin isopeptide-forming adherence" evidence="10">
    <location>
        <begin position="203"/>
        <end position="322"/>
    </location>
</feature>
<dbReference type="PROSITE" id="PS51318">
    <property type="entry name" value="TAT"/>
    <property type="match status" value="1"/>
</dbReference>
<evidence type="ECO:0000256" key="2">
    <source>
        <dbReference type="ARBA" id="ARBA00022525"/>
    </source>
</evidence>
<feature type="transmembrane region" description="Helical" evidence="5">
    <location>
        <begin position="471"/>
        <end position="490"/>
    </location>
</feature>
<keyword evidence="5" id="KW-0472">Membrane</keyword>
<evidence type="ECO:0000259" key="8">
    <source>
        <dbReference type="Pfam" id="PF16555"/>
    </source>
</evidence>